<accession>A0A0K9Z1R5</accession>
<protein>
    <recommendedName>
        <fullName evidence="7">Lipoprotein</fullName>
    </recommendedName>
</protein>
<evidence type="ECO:0000313" key="6">
    <source>
        <dbReference type="Proteomes" id="UP000319578"/>
    </source>
</evidence>
<dbReference type="EMBL" id="LGIQ01000001">
    <property type="protein sequence ID" value="KNB74842.1"/>
    <property type="molecule type" value="Genomic_DNA"/>
</dbReference>
<dbReference type="OrthoDB" id="2569676at2"/>
<feature type="region of interest" description="Disordered" evidence="1">
    <location>
        <begin position="29"/>
        <end position="52"/>
    </location>
</feature>
<dbReference type="PATRIC" id="fig|54915.3.peg.116"/>
<evidence type="ECO:0000256" key="1">
    <source>
        <dbReference type="SAM" id="MobiDB-lite"/>
    </source>
</evidence>
<reference evidence="4" key="2">
    <citation type="submission" date="2015-07" db="EMBL/GenBank/DDBJ databases">
        <title>MeaNS - Measles Nucleotide Surveillance Program.</title>
        <authorList>
            <person name="Tran T."/>
            <person name="Druce J."/>
        </authorList>
    </citation>
    <scope>NUCLEOTIDE SEQUENCE</scope>
    <source>
        <strain evidence="4">DSM 9887</strain>
    </source>
</reference>
<evidence type="ECO:0000313" key="4">
    <source>
        <dbReference type="EMBL" id="KNB74842.1"/>
    </source>
</evidence>
<reference evidence="5" key="1">
    <citation type="submission" date="2015-07" db="EMBL/GenBank/DDBJ databases">
        <title>Genome sequencing project for genomic taxonomy and phylogenomics of Bacillus-like bacteria.</title>
        <authorList>
            <person name="Liu B."/>
            <person name="Wang J."/>
            <person name="Zhu Y."/>
            <person name="Liu G."/>
            <person name="Chen Q."/>
            <person name="Chen Z."/>
            <person name="Lan J."/>
            <person name="Che J."/>
            <person name="Ge C."/>
            <person name="Shi H."/>
            <person name="Pan Z."/>
            <person name="Liu X."/>
        </authorList>
    </citation>
    <scope>NUCLEOTIDE SEQUENCE [LARGE SCALE GENOMIC DNA]</scope>
    <source>
        <strain evidence="5">DSM 9887</strain>
    </source>
</reference>
<dbReference type="STRING" id="54915.ADS79_00525"/>
<evidence type="ECO:0000313" key="3">
    <source>
        <dbReference type="EMBL" id="GED71993.1"/>
    </source>
</evidence>
<dbReference type="Proteomes" id="UP000036834">
    <property type="component" value="Unassembled WGS sequence"/>
</dbReference>
<gene>
    <name evidence="4" type="ORF">ADS79_00525</name>
    <name evidence="3" type="ORF">BRE01_56950</name>
</gene>
<comment type="caution">
    <text evidence="4">The sequence shown here is derived from an EMBL/GenBank/DDBJ whole genome shotgun (WGS) entry which is preliminary data.</text>
</comment>
<evidence type="ECO:0008006" key="7">
    <source>
        <dbReference type="Google" id="ProtNLM"/>
    </source>
</evidence>
<dbReference type="AlphaFoldDB" id="A0A0K9Z1R5"/>
<sequence>MKRFNLIMIPCIIALALVGGCGNANDKQLTVKQPPASENSSQPTSPPPAEKPEADVVKQFEVMAAQAKEASELTAFLDQHMSTAGEKTADQLFIGLENYLVGHLPVVNDNFHALLAQPAAADIIRGLEYPYDFSKIKNDDNLKQWLMAQTAGKLKLMATFDMEYYWVVDYEALQVYAPHLSDDLKEYLAIQTTEMNGPYATDGSLKISRDELGERMMKAENYLTKHPNGPKTATIKQLYKDYLTDYLSNYRYGAIDESTMKLLPEVKGSYSAFVKKYPNAKTSQIVSAYLAEIDKNKDVIFAFGKQGESIIGDAKPNISKFWDEISSRVDQLF</sequence>
<feature type="chain" id="PRO_5005534026" description="Lipoprotein" evidence="2">
    <location>
        <begin position="25"/>
        <end position="333"/>
    </location>
</feature>
<dbReference type="EMBL" id="BJON01000024">
    <property type="protein sequence ID" value="GED71993.1"/>
    <property type="molecule type" value="Genomic_DNA"/>
</dbReference>
<dbReference type="RefSeq" id="WP_049736465.1">
    <property type="nucleotide sequence ID" value="NZ_BJON01000024.1"/>
</dbReference>
<organism evidence="4 5">
    <name type="scientific">Brevibacillus reuszeri</name>
    <dbReference type="NCBI Taxonomy" id="54915"/>
    <lineage>
        <taxon>Bacteria</taxon>
        <taxon>Bacillati</taxon>
        <taxon>Bacillota</taxon>
        <taxon>Bacilli</taxon>
        <taxon>Bacillales</taxon>
        <taxon>Paenibacillaceae</taxon>
        <taxon>Brevibacillus</taxon>
    </lineage>
</organism>
<reference evidence="3 6" key="3">
    <citation type="submission" date="2019-06" db="EMBL/GenBank/DDBJ databases">
        <title>Whole genome shotgun sequence of Brevibacillus reuszeri NBRC 15719.</title>
        <authorList>
            <person name="Hosoyama A."/>
            <person name="Uohara A."/>
            <person name="Ohji S."/>
            <person name="Ichikawa N."/>
        </authorList>
    </citation>
    <scope>NUCLEOTIDE SEQUENCE [LARGE SCALE GENOMIC DNA]</scope>
    <source>
        <strain evidence="3 6">NBRC 15719</strain>
    </source>
</reference>
<feature type="compositionally biased region" description="Polar residues" evidence="1">
    <location>
        <begin position="29"/>
        <end position="43"/>
    </location>
</feature>
<proteinExistence type="predicted"/>
<evidence type="ECO:0000256" key="2">
    <source>
        <dbReference type="SAM" id="SignalP"/>
    </source>
</evidence>
<feature type="signal peptide" evidence="2">
    <location>
        <begin position="1"/>
        <end position="24"/>
    </location>
</feature>
<keyword evidence="2" id="KW-0732">Signal</keyword>
<dbReference type="PROSITE" id="PS51257">
    <property type="entry name" value="PROKAR_LIPOPROTEIN"/>
    <property type="match status" value="1"/>
</dbReference>
<evidence type="ECO:0000313" key="5">
    <source>
        <dbReference type="Proteomes" id="UP000036834"/>
    </source>
</evidence>
<dbReference type="Proteomes" id="UP000319578">
    <property type="component" value="Unassembled WGS sequence"/>
</dbReference>
<keyword evidence="6" id="KW-1185">Reference proteome</keyword>
<name>A0A0K9Z1R5_9BACL</name>